<dbReference type="Proteomes" id="UP000053961">
    <property type="component" value="Unassembled WGS sequence"/>
</dbReference>
<accession>A0A101IEW5</accession>
<dbReference type="AlphaFoldDB" id="A0A101IEW5"/>
<dbReference type="InterPro" id="IPR025354">
    <property type="entry name" value="DUF4258"/>
</dbReference>
<protein>
    <recommendedName>
        <fullName evidence="3">DUF4258 domain-containing protein</fullName>
    </recommendedName>
</protein>
<gene>
    <name evidence="1" type="ORF">XE07_2256</name>
</gene>
<sequence>MFQRNISTEDMRKMVVDGEVIEEYADDHPCPSYLILGFSEHIPFHLVVAECEDHARIITIYMPDEEKWINYKKRRL</sequence>
<dbReference type="Pfam" id="PF14076">
    <property type="entry name" value="DUF4258"/>
    <property type="match status" value="1"/>
</dbReference>
<comment type="caution">
    <text evidence="1">The sequence shown here is derived from an EMBL/GenBank/DDBJ whole genome shotgun (WGS) entry which is preliminary data.</text>
</comment>
<evidence type="ECO:0008006" key="3">
    <source>
        <dbReference type="Google" id="ProtNLM"/>
    </source>
</evidence>
<dbReference type="EMBL" id="LGHB01000065">
    <property type="protein sequence ID" value="KUK93992.1"/>
    <property type="molecule type" value="Genomic_DNA"/>
</dbReference>
<name>A0A101IEW5_9EURY</name>
<evidence type="ECO:0000313" key="2">
    <source>
        <dbReference type="Proteomes" id="UP000053961"/>
    </source>
</evidence>
<organism evidence="1 2">
    <name type="scientific">Methanothrix harundinacea</name>
    <dbReference type="NCBI Taxonomy" id="301375"/>
    <lineage>
        <taxon>Archaea</taxon>
        <taxon>Methanobacteriati</taxon>
        <taxon>Methanobacteriota</taxon>
        <taxon>Stenosarchaea group</taxon>
        <taxon>Methanomicrobia</taxon>
        <taxon>Methanotrichales</taxon>
        <taxon>Methanotrichaceae</taxon>
        <taxon>Methanothrix</taxon>
    </lineage>
</organism>
<evidence type="ECO:0000313" key="1">
    <source>
        <dbReference type="EMBL" id="KUK93992.1"/>
    </source>
</evidence>
<reference evidence="2" key="1">
    <citation type="journal article" date="2015" name="MBio">
        <title>Genome-Resolved Metagenomic Analysis Reveals Roles for Candidate Phyla and Other Microbial Community Members in Biogeochemical Transformations in Oil Reservoirs.</title>
        <authorList>
            <person name="Hu P."/>
            <person name="Tom L."/>
            <person name="Singh A."/>
            <person name="Thomas B.C."/>
            <person name="Baker B.J."/>
            <person name="Piceno Y.M."/>
            <person name="Andersen G.L."/>
            <person name="Banfield J.F."/>
        </authorList>
    </citation>
    <scope>NUCLEOTIDE SEQUENCE [LARGE SCALE GENOMIC DNA]</scope>
</reference>
<proteinExistence type="predicted"/>
<dbReference type="PATRIC" id="fig|301375.6.peg.472"/>